<dbReference type="Ensembl" id="ENSOMET00000019169.1">
    <property type="protein sequence ID" value="ENSOMEP00000029554.1"/>
    <property type="gene ID" value="ENSOMEG00000013278.1"/>
</dbReference>
<feature type="region of interest" description="Disordered" evidence="2">
    <location>
        <begin position="1"/>
        <end position="21"/>
    </location>
</feature>
<dbReference type="PANTHER" id="PTHR21683">
    <property type="entry name" value="COILED-COIL DOMAIN-CONTAINING PROTEIN 42 LIKE-2-LIKE-RELATED"/>
    <property type="match status" value="1"/>
</dbReference>
<feature type="coiled-coil region" evidence="1">
    <location>
        <begin position="173"/>
        <end position="225"/>
    </location>
</feature>
<evidence type="ECO:0000256" key="1">
    <source>
        <dbReference type="SAM" id="Coils"/>
    </source>
</evidence>
<evidence type="ECO:0000256" key="2">
    <source>
        <dbReference type="SAM" id="MobiDB-lite"/>
    </source>
</evidence>
<dbReference type="InterPro" id="IPR051147">
    <property type="entry name" value="CFAP_domain-containing"/>
</dbReference>
<dbReference type="Proteomes" id="UP000261560">
    <property type="component" value="Unplaced"/>
</dbReference>
<evidence type="ECO:0000313" key="4">
    <source>
        <dbReference type="Proteomes" id="UP000261560"/>
    </source>
</evidence>
<dbReference type="OMA" id="RCTSGIH"/>
<reference evidence="3" key="2">
    <citation type="submission" date="2025-09" db="UniProtKB">
        <authorList>
            <consortium name="Ensembl"/>
        </authorList>
    </citation>
    <scope>IDENTIFICATION</scope>
</reference>
<dbReference type="AlphaFoldDB" id="A0A3B3DJ93"/>
<sequence length="308" mass="36009">MTSRRGPQEPRGACVPVEDSEEDRTCMTEYVELLKLRREATDQQKVYDGKMQMLEDLQQQSDMLRTKIKEAVQLRASLNTLLKEEDSNSSLMKARELFEKERSRGKKEIQTLKEEKSKVTETKQKLQRQKEELSVYADMLRGVCRLTKFEDVDQLARYIEGQLHITEKLTEKEKQVLMEMDQQRKELSKVQEKQNLLRHTMNGQLYQLQTEIEEIRSEAEVWEMKWDHIQDTAARKTLELCQIKMITLNLFETLGGVNGEKAISMSDTETQLEQIATRMKDMEDILKMHKDLYQAQGSAKGKPEEAPT</sequence>
<dbReference type="PaxDb" id="30732-ENSOMEP00000029554"/>
<dbReference type="STRING" id="30732.ENSOMEP00000029554"/>
<keyword evidence="1" id="KW-0175">Coiled coil</keyword>
<dbReference type="CTD" id="387885"/>
<proteinExistence type="predicted"/>
<dbReference type="KEGG" id="oml:112141914"/>
<organism evidence="3 4">
    <name type="scientific">Oryzias melastigma</name>
    <name type="common">Marine medaka</name>
    <dbReference type="NCBI Taxonomy" id="30732"/>
    <lineage>
        <taxon>Eukaryota</taxon>
        <taxon>Metazoa</taxon>
        <taxon>Chordata</taxon>
        <taxon>Craniata</taxon>
        <taxon>Vertebrata</taxon>
        <taxon>Euteleostomi</taxon>
        <taxon>Actinopterygii</taxon>
        <taxon>Neopterygii</taxon>
        <taxon>Teleostei</taxon>
        <taxon>Neoteleostei</taxon>
        <taxon>Acanthomorphata</taxon>
        <taxon>Ovalentaria</taxon>
        <taxon>Atherinomorphae</taxon>
        <taxon>Beloniformes</taxon>
        <taxon>Adrianichthyidae</taxon>
        <taxon>Oryziinae</taxon>
        <taxon>Oryzias</taxon>
    </lineage>
</organism>
<feature type="coiled-coil region" evidence="1">
    <location>
        <begin position="54"/>
        <end position="132"/>
    </location>
</feature>
<keyword evidence="4" id="KW-1185">Reference proteome</keyword>
<dbReference type="GeneID" id="112141914"/>
<name>A0A3B3DJ93_ORYME</name>
<accession>A0A3B3DJ93</accession>
<dbReference type="RefSeq" id="XP_024120888.1">
    <property type="nucleotide sequence ID" value="XM_024265120.2"/>
</dbReference>
<reference evidence="3" key="1">
    <citation type="submission" date="2025-08" db="UniProtKB">
        <authorList>
            <consortium name="Ensembl"/>
        </authorList>
    </citation>
    <scope>IDENTIFICATION</scope>
</reference>
<dbReference type="PANTHER" id="PTHR21683:SF2">
    <property type="entry name" value="COILED-COIL DOMAIN-CONTAINING PROTEIN 42 LIKE-2-LIKE"/>
    <property type="match status" value="1"/>
</dbReference>
<evidence type="ECO:0000313" key="3">
    <source>
        <dbReference type="Ensembl" id="ENSOMEP00000029554.1"/>
    </source>
</evidence>
<protein>
    <submittedName>
        <fullName evidence="3">Coiled-coil domain-containing protein 42 like-2-like</fullName>
    </submittedName>
</protein>
<dbReference type="OrthoDB" id="10264298at2759"/>
<dbReference type="GeneTree" id="ENSGT00940000167956"/>